<dbReference type="Proteomes" id="UP000502196">
    <property type="component" value="Chromosome"/>
</dbReference>
<dbReference type="KEGG" id="kyr:CVV65_11265"/>
<keyword evidence="1" id="KW-0812">Transmembrane</keyword>
<proteinExistence type="predicted"/>
<keyword evidence="5" id="KW-1185">Reference proteome</keyword>
<dbReference type="InterPro" id="IPR005530">
    <property type="entry name" value="SPW"/>
</dbReference>
<dbReference type="AlphaFoldDB" id="A0A2K8NAG5"/>
<evidence type="ECO:0000313" key="3">
    <source>
        <dbReference type="EMBL" id="ATY85432.1"/>
    </source>
</evidence>
<name>A0A2K8NAG5_9BACL</name>
<reference evidence="3" key="2">
    <citation type="journal article" date="2018" name="Genome Announc.">
        <title>Complete Genome Sequence of Kyrpidia sp. Strain EA-1, a Thermophilic Knallgas Bacterium, Isolated from the Azores.</title>
        <authorList>
            <person name="Reiner J.E."/>
            <person name="Lapp C.J."/>
            <person name="Bunk B."/>
            <person name="Sproer C."/>
            <person name="Overmann J."/>
            <person name="Gescher J."/>
        </authorList>
    </citation>
    <scope>NUCLEOTIDE SEQUENCE</scope>
    <source>
        <strain evidence="3">EA-1</strain>
    </source>
</reference>
<evidence type="ECO:0000313" key="6">
    <source>
        <dbReference type="Proteomes" id="UP000502196"/>
    </source>
</evidence>
<evidence type="ECO:0000313" key="5">
    <source>
        <dbReference type="Proteomes" id="UP000231932"/>
    </source>
</evidence>
<dbReference type="EMBL" id="LR792683">
    <property type="protein sequence ID" value="CAB3394445.1"/>
    <property type="molecule type" value="Genomic_DNA"/>
</dbReference>
<dbReference type="Proteomes" id="UP000231932">
    <property type="component" value="Chromosome"/>
</dbReference>
<evidence type="ECO:0000256" key="1">
    <source>
        <dbReference type="SAM" id="Phobius"/>
    </source>
</evidence>
<organism evidence="3 5">
    <name type="scientific">Kyrpidia spormannii</name>
    <dbReference type="NCBI Taxonomy" id="2055160"/>
    <lineage>
        <taxon>Bacteria</taxon>
        <taxon>Bacillati</taxon>
        <taxon>Bacillota</taxon>
        <taxon>Bacilli</taxon>
        <taxon>Bacillales</taxon>
        <taxon>Alicyclobacillaceae</taxon>
        <taxon>Kyrpidia</taxon>
    </lineage>
</organism>
<keyword evidence="1" id="KW-0472">Membrane</keyword>
<dbReference type="EMBL" id="CP024955">
    <property type="protein sequence ID" value="ATY85432.1"/>
    <property type="molecule type" value="Genomic_DNA"/>
</dbReference>
<gene>
    <name evidence="4" type="ORF">COOX1_2417</name>
    <name evidence="3" type="ORF">CVV65_11265</name>
</gene>
<reference evidence="4 6" key="3">
    <citation type="submission" date="2020-04" db="EMBL/GenBank/DDBJ databases">
        <authorList>
            <person name="Hogendoorn C."/>
        </authorList>
    </citation>
    <scope>NUCLEOTIDE SEQUENCE [LARGE SCALE GENOMIC DNA]</scope>
    <source>
        <strain evidence="4">COOX1</strain>
    </source>
</reference>
<sequence>MWRHWLSLLIGIWLFISPWVIDLSNRVATTWDFVIVGILVFILSIVDLSQGRGAP</sequence>
<keyword evidence="1" id="KW-1133">Transmembrane helix</keyword>
<feature type="domain" description="SPW repeat-containing integral membrane" evidence="2">
    <location>
        <begin position="2"/>
        <end position="50"/>
    </location>
</feature>
<feature type="transmembrane region" description="Helical" evidence="1">
    <location>
        <begin position="5"/>
        <end position="21"/>
    </location>
</feature>
<evidence type="ECO:0000313" key="4">
    <source>
        <dbReference type="EMBL" id="CAB3394445.1"/>
    </source>
</evidence>
<dbReference type="OrthoDB" id="32521at2"/>
<dbReference type="RefSeq" id="WP_100668211.1">
    <property type="nucleotide sequence ID" value="NZ_CP024955.1"/>
</dbReference>
<accession>A0A2K8NAG5</accession>
<protein>
    <recommendedName>
        <fullName evidence="2">SPW repeat-containing integral membrane domain-containing protein</fullName>
    </recommendedName>
</protein>
<reference evidence="5" key="1">
    <citation type="submission" date="2017-11" db="EMBL/GenBank/DDBJ databases">
        <title>Complete Genome Sequence of Kyrpidia sp. Strain EA-1, a thermophilic, hydrogen-oxidizing Bacterium, isolated from the Azores.</title>
        <authorList>
            <person name="Reiner J.E."/>
            <person name="Lapp C.J."/>
            <person name="Bunk B."/>
            <person name="Gescher J."/>
        </authorList>
    </citation>
    <scope>NUCLEOTIDE SEQUENCE [LARGE SCALE GENOMIC DNA]</scope>
    <source>
        <strain evidence="5">EA-1</strain>
    </source>
</reference>
<feature type="transmembrane region" description="Helical" evidence="1">
    <location>
        <begin position="27"/>
        <end position="46"/>
    </location>
</feature>
<dbReference type="Pfam" id="PF03779">
    <property type="entry name" value="SPW"/>
    <property type="match status" value="1"/>
</dbReference>
<evidence type="ECO:0000259" key="2">
    <source>
        <dbReference type="Pfam" id="PF03779"/>
    </source>
</evidence>